<accession>A0A853F936</accession>
<reference evidence="3 4" key="1">
    <citation type="submission" date="2020-07" db="EMBL/GenBank/DDBJ databases">
        <title>Taxonomic revisions and descriptions of new bacterial species based on genomic comparisons in the high-G+C-content subgroup of the family Alcaligenaceae.</title>
        <authorList>
            <person name="Szabo A."/>
            <person name="Felfoldi T."/>
        </authorList>
    </citation>
    <scope>NUCLEOTIDE SEQUENCE [LARGE SCALE GENOMIC DNA]</scope>
    <source>
        <strain evidence="3 4">DSM 25264</strain>
    </source>
</reference>
<protein>
    <submittedName>
        <fullName evidence="3">Tripartite tricarboxylate transporter substrate binding protein</fullName>
    </submittedName>
</protein>
<comment type="caution">
    <text evidence="3">The sequence shown here is derived from an EMBL/GenBank/DDBJ whole genome shotgun (WGS) entry which is preliminary data.</text>
</comment>
<comment type="similarity">
    <text evidence="1">Belongs to the UPF0065 (bug) family.</text>
</comment>
<dbReference type="InterPro" id="IPR005064">
    <property type="entry name" value="BUG"/>
</dbReference>
<dbReference type="AlphaFoldDB" id="A0A853F936"/>
<sequence>MALLYKKLRLVFSSVCIGLLFCSAGAQAAFPDRTLTIVVPFSPGGGHDFTARLMAAKLTDVLGQQVVVLNKPGANGMIGTHFVAQSAPDGYTMTMSSPAETVISPMLYHDMSYDPAKDLSPVTLVGVTPIALIAHPSFPPSSVPELVDYVKAHPGTVSYGTPGVGSAHHLAVDWIARSTGIKMLDVPYKGAAPATADVLADQIPLASVGMAPVTPHWKAGKVKVLAIMNNKRLPWLPDVPVASETKGAEAVDVYQWMGVFVPSGTPPEAIKVLNEAYAKILHDPEVKKTMIDRGVDPVGNTVEAFKQYLNEESSKYSKLVKDSGVKINK</sequence>
<keyword evidence="4" id="KW-1185">Reference proteome</keyword>
<dbReference type="PANTHER" id="PTHR42928">
    <property type="entry name" value="TRICARBOXYLATE-BINDING PROTEIN"/>
    <property type="match status" value="1"/>
</dbReference>
<dbReference type="EMBL" id="JACCEW010000002">
    <property type="protein sequence ID" value="NYT36497.1"/>
    <property type="molecule type" value="Genomic_DNA"/>
</dbReference>
<organism evidence="3 4">
    <name type="scientific">Allopusillimonas soli</name>
    <dbReference type="NCBI Taxonomy" id="659016"/>
    <lineage>
        <taxon>Bacteria</taxon>
        <taxon>Pseudomonadati</taxon>
        <taxon>Pseudomonadota</taxon>
        <taxon>Betaproteobacteria</taxon>
        <taxon>Burkholderiales</taxon>
        <taxon>Alcaligenaceae</taxon>
        <taxon>Allopusillimonas</taxon>
    </lineage>
</organism>
<evidence type="ECO:0000256" key="2">
    <source>
        <dbReference type="SAM" id="SignalP"/>
    </source>
</evidence>
<gene>
    <name evidence="3" type="ORF">H0A68_06395</name>
</gene>
<evidence type="ECO:0000256" key="1">
    <source>
        <dbReference type="ARBA" id="ARBA00006987"/>
    </source>
</evidence>
<dbReference type="Gene3D" id="3.40.190.10">
    <property type="entry name" value="Periplasmic binding protein-like II"/>
    <property type="match status" value="1"/>
</dbReference>
<feature type="signal peptide" evidence="2">
    <location>
        <begin position="1"/>
        <end position="28"/>
    </location>
</feature>
<dbReference type="Gene3D" id="3.40.190.150">
    <property type="entry name" value="Bordetella uptake gene, domain 1"/>
    <property type="match status" value="1"/>
</dbReference>
<dbReference type="SUPFAM" id="SSF53850">
    <property type="entry name" value="Periplasmic binding protein-like II"/>
    <property type="match status" value="1"/>
</dbReference>
<evidence type="ECO:0000313" key="4">
    <source>
        <dbReference type="Proteomes" id="UP000580517"/>
    </source>
</evidence>
<dbReference type="Pfam" id="PF03401">
    <property type="entry name" value="TctC"/>
    <property type="match status" value="1"/>
</dbReference>
<evidence type="ECO:0000313" key="3">
    <source>
        <dbReference type="EMBL" id="NYT36497.1"/>
    </source>
</evidence>
<keyword evidence="2" id="KW-0732">Signal</keyword>
<dbReference type="PIRSF" id="PIRSF017082">
    <property type="entry name" value="YflP"/>
    <property type="match status" value="1"/>
</dbReference>
<dbReference type="InterPro" id="IPR042100">
    <property type="entry name" value="Bug_dom1"/>
</dbReference>
<dbReference type="RefSeq" id="WP_129968469.1">
    <property type="nucleotide sequence ID" value="NZ_JACCEW010000002.1"/>
</dbReference>
<dbReference type="PANTHER" id="PTHR42928:SF5">
    <property type="entry name" value="BLR1237 PROTEIN"/>
    <property type="match status" value="1"/>
</dbReference>
<dbReference type="OrthoDB" id="8678477at2"/>
<proteinExistence type="inferred from homology"/>
<name>A0A853F936_9BURK</name>
<feature type="chain" id="PRO_5032511300" evidence="2">
    <location>
        <begin position="29"/>
        <end position="329"/>
    </location>
</feature>
<dbReference type="Proteomes" id="UP000580517">
    <property type="component" value="Unassembled WGS sequence"/>
</dbReference>
<dbReference type="CDD" id="cd07012">
    <property type="entry name" value="PBP2_Bug_TTT"/>
    <property type="match status" value="1"/>
</dbReference>